<keyword evidence="1" id="KW-0472">Membrane</keyword>
<protein>
    <submittedName>
        <fullName evidence="2">Uncharacterized protein</fullName>
    </submittedName>
</protein>
<accession>A0AAN9QVP8</accession>
<name>A0AAN9QVP8_CANGL</name>
<sequence length="136" mass="15490">MPWTLTESNQQVLLVCKWPPQVIEIALHLETLLICLDLMLFVLFHPIVCTALSIIVQMLVRYSKLFGEVTPSAYIFVLSLISAKKISALRSFEEALLQEIKDVLNRYPSGCIFNMYNVSSRAINDDMIPDTDNLEL</sequence>
<evidence type="ECO:0000313" key="3">
    <source>
        <dbReference type="Proteomes" id="UP001367508"/>
    </source>
</evidence>
<dbReference type="Proteomes" id="UP001367508">
    <property type="component" value="Unassembled WGS sequence"/>
</dbReference>
<proteinExistence type="predicted"/>
<evidence type="ECO:0000256" key="1">
    <source>
        <dbReference type="SAM" id="Phobius"/>
    </source>
</evidence>
<gene>
    <name evidence="2" type="ORF">VNO77_06603</name>
</gene>
<keyword evidence="1" id="KW-1133">Transmembrane helix</keyword>
<dbReference type="EMBL" id="JAYMYQ010000002">
    <property type="protein sequence ID" value="KAK7349324.1"/>
    <property type="molecule type" value="Genomic_DNA"/>
</dbReference>
<organism evidence="2 3">
    <name type="scientific">Canavalia gladiata</name>
    <name type="common">Sword bean</name>
    <name type="synonym">Dolichos gladiatus</name>
    <dbReference type="NCBI Taxonomy" id="3824"/>
    <lineage>
        <taxon>Eukaryota</taxon>
        <taxon>Viridiplantae</taxon>
        <taxon>Streptophyta</taxon>
        <taxon>Embryophyta</taxon>
        <taxon>Tracheophyta</taxon>
        <taxon>Spermatophyta</taxon>
        <taxon>Magnoliopsida</taxon>
        <taxon>eudicotyledons</taxon>
        <taxon>Gunneridae</taxon>
        <taxon>Pentapetalae</taxon>
        <taxon>rosids</taxon>
        <taxon>fabids</taxon>
        <taxon>Fabales</taxon>
        <taxon>Fabaceae</taxon>
        <taxon>Papilionoideae</taxon>
        <taxon>50 kb inversion clade</taxon>
        <taxon>NPAAA clade</taxon>
        <taxon>indigoferoid/millettioid clade</taxon>
        <taxon>Phaseoleae</taxon>
        <taxon>Canavalia</taxon>
    </lineage>
</organism>
<dbReference type="AlphaFoldDB" id="A0AAN9QVP8"/>
<feature type="transmembrane region" description="Helical" evidence="1">
    <location>
        <begin position="38"/>
        <end position="60"/>
    </location>
</feature>
<reference evidence="2 3" key="1">
    <citation type="submission" date="2024-01" db="EMBL/GenBank/DDBJ databases">
        <title>The genomes of 5 underutilized Papilionoideae crops provide insights into root nodulation and disease resistanc.</title>
        <authorList>
            <person name="Jiang F."/>
        </authorList>
    </citation>
    <scope>NUCLEOTIDE SEQUENCE [LARGE SCALE GENOMIC DNA]</scope>
    <source>
        <strain evidence="2">LVBAO_FW01</strain>
        <tissue evidence="2">Leaves</tissue>
    </source>
</reference>
<keyword evidence="1" id="KW-0812">Transmembrane</keyword>
<evidence type="ECO:0000313" key="2">
    <source>
        <dbReference type="EMBL" id="KAK7349324.1"/>
    </source>
</evidence>
<comment type="caution">
    <text evidence="2">The sequence shown here is derived from an EMBL/GenBank/DDBJ whole genome shotgun (WGS) entry which is preliminary data.</text>
</comment>
<keyword evidence="3" id="KW-1185">Reference proteome</keyword>